<dbReference type="EMBL" id="DXCC01000004">
    <property type="protein sequence ID" value="HIZ14509.1"/>
    <property type="molecule type" value="Genomic_DNA"/>
</dbReference>
<accession>A0A9D2DCT8</accession>
<organism evidence="1 2">
    <name type="scientific">Candidatus Tidjanibacter faecipullorum</name>
    <dbReference type="NCBI Taxonomy" id="2838766"/>
    <lineage>
        <taxon>Bacteria</taxon>
        <taxon>Pseudomonadati</taxon>
        <taxon>Bacteroidota</taxon>
        <taxon>Bacteroidia</taxon>
        <taxon>Bacteroidales</taxon>
        <taxon>Rikenellaceae</taxon>
        <taxon>Tidjanibacter</taxon>
    </lineage>
</organism>
<comment type="caution">
    <text evidence="1">The sequence shown here is derived from an EMBL/GenBank/DDBJ whole genome shotgun (WGS) entry which is preliminary data.</text>
</comment>
<dbReference type="AlphaFoldDB" id="A0A9D2DCT8"/>
<dbReference type="Proteomes" id="UP000824014">
    <property type="component" value="Unassembled WGS sequence"/>
</dbReference>
<evidence type="ECO:0000313" key="1">
    <source>
        <dbReference type="EMBL" id="HIZ14509.1"/>
    </source>
</evidence>
<proteinExistence type="predicted"/>
<reference evidence="1" key="1">
    <citation type="journal article" date="2021" name="PeerJ">
        <title>Extensive microbial diversity within the chicken gut microbiome revealed by metagenomics and culture.</title>
        <authorList>
            <person name="Gilroy R."/>
            <person name="Ravi A."/>
            <person name="Getino M."/>
            <person name="Pursley I."/>
            <person name="Horton D.L."/>
            <person name="Alikhan N.F."/>
            <person name="Baker D."/>
            <person name="Gharbi K."/>
            <person name="Hall N."/>
            <person name="Watson M."/>
            <person name="Adriaenssens E.M."/>
            <person name="Foster-Nyarko E."/>
            <person name="Jarju S."/>
            <person name="Secka A."/>
            <person name="Antonio M."/>
            <person name="Oren A."/>
            <person name="Chaudhuri R.R."/>
            <person name="La Ragione R."/>
            <person name="Hildebrand F."/>
            <person name="Pallen M.J."/>
        </authorList>
    </citation>
    <scope>NUCLEOTIDE SEQUENCE</scope>
    <source>
        <strain evidence="1">ChiHjej11B10-19426</strain>
    </source>
</reference>
<protein>
    <submittedName>
        <fullName evidence="1">Uncharacterized protein</fullName>
    </submittedName>
</protein>
<reference evidence="1" key="2">
    <citation type="submission" date="2021-04" db="EMBL/GenBank/DDBJ databases">
        <authorList>
            <person name="Gilroy R."/>
        </authorList>
    </citation>
    <scope>NUCLEOTIDE SEQUENCE</scope>
    <source>
        <strain evidence="1">ChiHjej11B10-19426</strain>
    </source>
</reference>
<name>A0A9D2DCT8_9BACT</name>
<sequence length="99" mass="11717">MKEEETKARLTVCERQLVAEMERLYPDGADVAELIGRLIRIGVVDGVRCKVLVIRRDVERRVREGSRKVEAMYEAAERFCCSYEYVRKCMYYYKEINLV</sequence>
<gene>
    <name evidence="1" type="ORF">H9816_01140</name>
</gene>
<evidence type="ECO:0000313" key="2">
    <source>
        <dbReference type="Proteomes" id="UP000824014"/>
    </source>
</evidence>